<dbReference type="Gene3D" id="3.90.226.10">
    <property type="entry name" value="2-enoyl-CoA Hydratase, Chain A, domain 1"/>
    <property type="match status" value="1"/>
</dbReference>
<dbReference type="Pfam" id="PF03572">
    <property type="entry name" value="Peptidase_S41"/>
    <property type="match status" value="1"/>
</dbReference>
<proteinExistence type="predicted"/>
<evidence type="ECO:0000259" key="1">
    <source>
        <dbReference type="Pfam" id="PF03572"/>
    </source>
</evidence>
<accession>A0A968KTW5</accession>
<dbReference type="AlphaFoldDB" id="A0A968KTW5"/>
<dbReference type="InterPro" id="IPR029045">
    <property type="entry name" value="ClpP/crotonase-like_dom_sf"/>
</dbReference>
<protein>
    <recommendedName>
        <fullName evidence="1">Tail specific protease domain-containing protein</fullName>
    </recommendedName>
</protein>
<gene>
    <name evidence="2" type="ORF">HCT14_04595</name>
</gene>
<dbReference type="SUPFAM" id="SSF52096">
    <property type="entry name" value="ClpP/crotonase"/>
    <property type="match status" value="1"/>
</dbReference>
<dbReference type="EMBL" id="JAATLJ010000001">
    <property type="protein sequence ID" value="NIZ40786.1"/>
    <property type="molecule type" value="Genomic_DNA"/>
</dbReference>
<organism evidence="2 3">
    <name type="scientific">Entomospira entomophila</name>
    <dbReference type="NCBI Taxonomy" id="2719988"/>
    <lineage>
        <taxon>Bacteria</taxon>
        <taxon>Pseudomonadati</taxon>
        <taxon>Spirochaetota</taxon>
        <taxon>Spirochaetia</taxon>
        <taxon>Spirochaetales</taxon>
        <taxon>Spirochaetaceae</taxon>
        <taxon>Entomospira</taxon>
    </lineage>
</organism>
<feature type="domain" description="Tail specific protease" evidence="1">
    <location>
        <begin position="126"/>
        <end position="328"/>
    </location>
</feature>
<keyword evidence="3" id="KW-1185">Reference proteome</keyword>
<dbReference type="GO" id="GO:0008236">
    <property type="term" value="F:serine-type peptidase activity"/>
    <property type="evidence" value="ECO:0007669"/>
    <property type="project" value="InterPro"/>
</dbReference>
<dbReference type="GO" id="GO:0006508">
    <property type="term" value="P:proteolysis"/>
    <property type="evidence" value="ECO:0007669"/>
    <property type="project" value="InterPro"/>
</dbReference>
<reference evidence="2 3" key="1">
    <citation type="submission" date="2020-03" db="EMBL/GenBank/DDBJ databases">
        <title>Spirochaetal bacteria isolated from arthropods constitute a novel genus Entomospira genus novum within the order Spirochaetales.</title>
        <authorList>
            <person name="Grana-Miraglia L."/>
            <person name="Sikutova S."/>
            <person name="Fingerle V."/>
            <person name="Sing A."/>
            <person name="Castillo-Ramirez S."/>
            <person name="Margos G."/>
            <person name="Rudolf I."/>
        </authorList>
    </citation>
    <scope>NUCLEOTIDE SEQUENCE [LARGE SCALE GENOMIC DNA]</scope>
    <source>
        <strain evidence="2 3">BR193</strain>
    </source>
</reference>
<evidence type="ECO:0000313" key="3">
    <source>
        <dbReference type="Proteomes" id="UP000711995"/>
    </source>
</evidence>
<dbReference type="Proteomes" id="UP000711995">
    <property type="component" value="Unassembled WGS sequence"/>
</dbReference>
<dbReference type="InterPro" id="IPR005151">
    <property type="entry name" value="Tail-specific_protease"/>
</dbReference>
<name>A0A968KTW5_9SPIO</name>
<sequence length="364" mass="41928">MNDLMQLLYHCDYDYVKSRSLTTNVSFQFYRRYALQNYHQASRRGRDELLHKLVSMLDDKHVRLETIPHPDFSTESLYEEHFRLLYQSFIRNLPSQSSVRYTDGQPAVGLLDSQTLLWRIPSCHVQNLSKIETLLGKYQEHLQKIPYWIIDIRGNGGGTDRIWRGFWPYLSSGTLLQGGTVFRASQGNIDYFSLAFRYARLWNCQEDATWYATVVRTMKQKGQGFVLPPIDGFLPNLHMQSEIFPNPKRVAVLIDQQTASAAETLIEMVKQSMKGIIIGQHASMGSVDSGNLRYSILPSHHYALYFGTSINLNAYRVAIDRSGYQPDILLPQGDSQLVIPWTTAYLAGNQPEMQRLYQRFSPPK</sequence>
<comment type="caution">
    <text evidence="2">The sequence shown here is derived from an EMBL/GenBank/DDBJ whole genome shotgun (WGS) entry which is preliminary data.</text>
</comment>
<dbReference type="RefSeq" id="WP_167700365.1">
    <property type="nucleotide sequence ID" value="NZ_CP118174.1"/>
</dbReference>
<evidence type="ECO:0000313" key="2">
    <source>
        <dbReference type="EMBL" id="NIZ40786.1"/>
    </source>
</evidence>